<proteinExistence type="predicted"/>
<dbReference type="Proteomes" id="UP001165083">
    <property type="component" value="Unassembled WGS sequence"/>
</dbReference>
<evidence type="ECO:0000313" key="2">
    <source>
        <dbReference type="Proteomes" id="UP001165083"/>
    </source>
</evidence>
<keyword evidence="2" id="KW-1185">Reference proteome</keyword>
<organism evidence="1 2">
    <name type="scientific">Phytophthora lilii</name>
    <dbReference type="NCBI Taxonomy" id="2077276"/>
    <lineage>
        <taxon>Eukaryota</taxon>
        <taxon>Sar</taxon>
        <taxon>Stramenopiles</taxon>
        <taxon>Oomycota</taxon>
        <taxon>Peronosporomycetes</taxon>
        <taxon>Peronosporales</taxon>
        <taxon>Peronosporaceae</taxon>
        <taxon>Phytophthora</taxon>
    </lineage>
</organism>
<evidence type="ECO:0000313" key="1">
    <source>
        <dbReference type="EMBL" id="GMF11943.1"/>
    </source>
</evidence>
<protein>
    <submittedName>
        <fullName evidence="1">Unnamed protein product</fullName>
    </submittedName>
</protein>
<reference evidence="1" key="1">
    <citation type="submission" date="2023-04" db="EMBL/GenBank/DDBJ databases">
        <title>Phytophthora lilii NBRC 32176.</title>
        <authorList>
            <person name="Ichikawa N."/>
            <person name="Sato H."/>
            <person name="Tonouchi N."/>
        </authorList>
    </citation>
    <scope>NUCLEOTIDE SEQUENCE</scope>
    <source>
        <strain evidence="1">NBRC 32176</strain>
    </source>
</reference>
<comment type="caution">
    <text evidence="1">The sequence shown here is derived from an EMBL/GenBank/DDBJ whole genome shotgun (WGS) entry which is preliminary data.</text>
</comment>
<name>A0A9W6WP03_9STRA</name>
<dbReference type="EMBL" id="BSXW01000094">
    <property type="protein sequence ID" value="GMF11943.1"/>
    <property type="molecule type" value="Genomic_DNA"/>
</dbReference>
<sequence length="178" mass="19399">MYPTDDDCKLEIVSKVSVVFQSAMSLATFGLYGEFKLMAKGVHTAFKCIAVGDAVPDGSVVFDLPVTICTCLGIKVAEKVKFADKVTNTAELVLKEVLANADTIVSGWDSFKTFMKEVTLGEPISALNQTNITSLQSAMKSNTTCGYDMKRLSDRTWTTVAAFRSENPEISEMICAWP</sequence>
<gene>
    <name evidence="1" type="ORF">Plil01_000260900</name>
</gene>
<accession>A0A9W6WP03</accession>
<dbReference type="AlphaFoldDB" id="A0A9W6WP03"/>